<dbReference type="Pfam" id="PF10071">
    <property type="entry name" value="DUF2310"/>
    <property type="match status" value="1"/>
</dbReference>
<protein>
    <recommendedName>
        <fullName evidence="3">Zn-ribbon-containing protein</fullName>
    </recommendedName>
</protein>
<reference evidence="1 2" key="1">
    <citation type="submission" date="2018-05" db="EMBL/GenBank/DDBJ databases">
        <title>Draft Genome Sequences for a Diverse set of 7 Haemophilus Species.</title>
        <authorList>
            <person name="Nichols M."/>
            <person name="Topaz N."/>
            <person name="Wang X."/>
            <person name="Wang X."/>
            <person name="Boxrud D."/>
        </authorList>
    </citation>
    <scope>NUCLEOTIDE SEQUENCE [LARGE SCALE GENOMIC DNA]</scope>
    <source>
        <strain evidence="1 2">C2002001239</strain>
    </source>
</reference>
<dbReference type="EMBL" id="QEPN01000002">
    <property type="protein sequence ID" value="RDE72993.1"/>
    <property type="molecule type" value="Genomic_DNA"/>
</dbReference>
<gene>
    <name evidence="1" type="ORF">DPV93_02585</name>
</gene>
<evidence type="ECO:0000313" key="2">
    <source>
        <dbReference type="Proteomes" id="UP000253872"/>
    </source>
</evidence>
<accession>A0A369YGJ4</accession>
<dbReference type="Proteomes" id="UP000253872">
    <property type="component" value="Unassembled WGS sequence"/>
</dbReference>
<organism evidence="1 2">
    <name type="scientific">Haemophilus sputorum</name>
    <dbReference type="NCBI Taxonomy" id="1078480"/>
    <lineage>
        <taxon>Bacteria</taxon>
        <taxon>Pseudomonadati</taxon>
        <taxon>Pseudomonadota</taxon>
        <taxon>Gammaproteobacteria</taxon>
        <taxon>Pasteurellales</taxon>
        <taxon>Pasteurellaceae</taxon>
        <taxon>Haemophilus</taxon>
    </lineage>
</organism>
<evidence type="ECO:0008006" key="3">
    <source>
        <dbReference type="Google" id="ProtNLM"/>
    </source>
</evidence>
<proteinExistence type="predicted"/>
<name>A0A369YGJ4_9PAST</name>
<sequence length="257" mass="29909">MYQAIANFSYQNFEQDPVTLISRIIEQWRNNGQIIGREFGVTFHQDHFQARLSLPEQESLLPKWNSEWVELAQQEAEEYGVCFESFEIIGQDYQTDETASFINQDMLIIYTTHLDSCSPIKAFDEKTQSLKPVPLYRILKELPELSEALVKWQEDWQACDQLQMNGHVLEAQALAEISHVDSVLTQTGRRLAKAIEEVNQTPVYYYLYRLGKDTKVEHERKCPSCGNIWKLVDPIAEILHFKCDSCRLVSNLSWEIL</sequence>
<comment type="caution">
    <text evidence="1">The sequence shown here is derived from an EMBL/GenBank/DDBJ whole genome shotgun (WGS) entry which is preliminary data.</text>
</comment>
<evidence type="ECO:0000313" key="1">
    <source>
        <dbReference type="EMBL" id="RDE72993.1"/>
    </source>
</evidence>
<dbReference type="InterPro" id="IPR016908">
    <property type="entry name" value="UCP029037"/>
</dbReference>
<dbReference type="PIRSF" id="PIRSF029037">
    <property type="entry name" value="UCP029037_Zn_ribbon"/>
    <property type="match status" value="1"/>
</dbReference>
<dbReference type="RefSeq" id="WP_111401955.1">
    <property type="nucleotide sequence ID" value="NZ_QEPN01000002.1"/>
</dbReference>
<dbReference type="AlphaFoldDB" id="A0A369YGJ4"/>
<dbReference type="STRING" id="1035839.GCA_000238795_01509"/>